<keyword evidence="1" id="KW-1185">Reference proteome</keyword>
<dbReference type="RefSeq" id="XP_065652691.1">
    <property type="nucleotide sequence ID" value="XM_065796619.1"/>
</dbReference>
<gene>
    <name evidence="2" type="primary">LOC136079961</name>
</gene>
<dbReference type="GeneID" id="136079961"/>
<dbReference type="Proteomes" id="UP001652625">
    <property type="component" value="Chromosome 05"/>
</dbReference>
<reference evidence="2" key="1">
    <citation type="submission" date="2025-08" db="UniProtKB">
        <authorList>
            <consortium name="RefSeq"/>
        </authorList>
    </citation>
    <scope>IDENTIFICATION</scope>
</reference>
<sequence>MQNLGVALPKRTFAPLLQTAIAKTQENPTLIPNGFKSCGLCPFLLKNLDLTKVPLSVQENQIQRDLIESAETPVKAELLSPIDKAKNDLETDMTNGQLKSFRVHRNLMYWAGTIEQEALFYYWQKKMNKIEGVDPTTREKNMVLETPLEEILVSNENLTRPESTIEYNETTEAPVQGPLQANDNVFESIFVSPEEFQSKKVPKQATKVSSVIMSDEYIASLEEKKRAKEELER</sequence>
<organism evidence="1 2">
    <name type="scientific">Hydra vulgaris</name>
    <name type="common">Hydra</name>
    <name type="synonym">Hydra attenuata</name>
    <dbReference type="NCBI Taxonomy" id="6087"/>
    <lineage>
        <taxon>Eukaryota</taxon>
        <taxon>Metazoa</taxon>
        <taxon>Cnidaria</taxon>
        <taxon>Hydrozoa</taxon>
        <taxon>Hydroidolina</taxon>
        <taxon>Anthoathecata</taxon>
        <taxon>Aplanulata</taxon>
        <taxon>Hydridae</taxon>
        <taxon>Hydra</taxon>
    </lineage>
</organism>
<evidence type="ECO:0000313" key="1">
    <source>
        <dbReference type="Proteomes" id="UP001652625"/>
    </source>
</evidence>
<name>A0ABM4BU44_HYDVU</name>
<evidence type="ECO:0000313" key="2">
    <source>
        <dbReference type="RefSeq" id="XP_065652691.1"/>
    </source>
</evidence>
<proteinExistence type="predicted"/>
<accession>A0ABM4BU44</accession>
<protein>
    <submittedName>
        <fullName evidence="2">Uncharacterized protein LOC136079961</fullName>
    </submittedName>
</protein>